<feature type="transmembrane region" description="Helical" evidence="9">
    <location>
        <begin position="112"/>
        <end position="138"/>
    </location>
</feature>
<sequence>MNLRFNPGALMKNYGIVVFLVLMITVFSMLMPDTFATSGNFRQILADQAVPGILALAVLLPLAAGEFDLSVGANLGICTITGIVLAGAGLPLPLVLLATLALGMLIGAVNAFMTIVVGVNAFIATLGMATILAGFNLLLTNSTLITHSSDGFSALTGIRLPGGLQVVVFYFLAAALALWFVLERTPFGRYLRATGMGRDAAELSGVRTKRYLAAAFIGAGLLGGLAGTLQASRAGNATPDLGPEFLLPAYAAAFLGATAIRAGYFNVWGTVTGVYLLAVGANGLVILGAKTWVTNVFNGVALLIAVSAATLVQRRKKRVVRPAPPAPERDPAGTPPGPGAAGGRGQDASAPA</sequence>
<protein>
    <submittedName>
        <fullName evidence="10">ABC transporter permease</fullName>
    </submittedName>
</protein>
<keyword evidence="3" id="KW-1003">Cell membrane</keyword>
<keyword evidence="4" id="KW-0997">Cell inner membrane</keyword>
<evidence type="ECO:0000256" key="4">
    <source>
        <dbReference type="ARBA" id="ARBA00022519"/>
    </source>
</evidence>
<keyword evidence="6 9" id="KW-1133">Transmembrane helix</keyword>
<reference evidence="10 11" key="1">
    <citation type="submission" date="2020-08" db="EMBL/GenBank/DDBJ databases">
        <title>A Genomic Blueprint of the Chicken Gut Microbiome.</title>
        <authorList>
            <person name="Gilroy R."/>
            <person name="Ravi A."/>
            <person name="Getino M."/>
            <person name="Pursley I."/>
            <person name="Horton D.L."/>
            <person name="Alikhan N.-F."/>
            <person name="Baker D."/>
            <person name="Gharbi K."/>
            <person name="Hall N."/>
            <person name="Watson M."/>
            <person name="Adriaenssens E.M."/>
            <person name="Foster-Nyarko E."/>
            <person name="Jarju S."/>
            <person name="Secka A."/>
            <person name="Antonio M."/>
            <person name="Oren A."/>
            <person name="Chaudhuri R."/>
            <person name="La Ragione R.M."/>
            <person name="Hildebrand F."/>
            <person name="Pallen M.J."/>
        </authorList>
    </citation>
    <scope>NUCLEOTIDE SEQUENCE [LARGE SCALE GENOMIC DNA]</scope>
    <source>
        <strain evidence="10 11">Sa2BUA2</strain>
    </source>
</reference>
<dbReference type="Pfam" id="PF02653">
    <property type="entry name" value="BPD_transp_2"/>
    <property type="match status" value="1"/>
</dbReference>
<feature type="transmembrane region" description="Helical" evidence="9">
    <location>
        <begin position="44"/>
        <end position="63"/>
    </location>
</feature>
<feature type="transmembrane region" description="Helical" evidence="9">
    <location>
        <begin position="211"/>
        <end position="229"/>
    </location>
</feature>
<dbReference type="InterPro" id="IPR001851">
    <property type="entry name" value="ABC_transp_permease"/>
</dbReference>
<feature type="region of interest" description="Disordered" evidence="8">
    <location>
        <begin position="317"/>
        <end position="352"/>
    </location>
</feature>
<evidence type="ECO:0000313" key="10">
    <source>
        <dbReference type="EMBL" id="MBD8042795.1"/>
    </source>
</evidence>
<feature type="transmembrane region" description="Helical" evidence="9">
    <location>
        <begin position="83"/>
        <end position="105"/>
    </location>
</feature>
<evidence type="ECO:0000313" key="11">
    <source>
        <dbReference type="Proteomes" id="UP000652763"/>
    </source>
</evidence>
<gene>
    <name evidence="10" type="ORF">H9638_03110</name>
</gene>
<feature type="transmembrane region" description="Helical" evidence="9">
    <location>
        <begin position="14"/>
        <end position="32"/>
    </location>
</feature>
<name>A0ABR8YEZ5_9MICC</name>
<evidence type="ECO:0000256" key="6">
    <source>
        <dbReference type="ARBA" id="ARBA00022989"/>
    </source>
</evidence>
<dbReference type="CDD" id="cd06579">
    <property type="entry name" value="TM_PBP1_transp_AraH_like"/>
    <property type="match status" value="1"/>
</dbReference>
<proteinExistence type="predicted"/>
<dbReference type="PANTHER" id="PTHR32196:SF21">
    <property type="entry name" value="ABC TRANSPORTER PERMEASE PROTEIN YPHD-RELATED"/>
    <property type="match status" value="1"/>
</dbReference>
<evidence type="ECO:0000256" key="5">
    <source>
        <dbReference type="ARBA" id="ARBA00022692"/>
    </source>
</evidence>
<evidence type="ECO:0000256" key="7">
    <source>
        <dbReference type="ARBA" id="ARBA00023136"/>
    </source>
</evidence>
<comment type="caution">
    <text evidence="10">The sequence shown here is derived from an EMBL/GenBank/DDBJ whole genome shotgun (WGS) entry which is preliminary data.</text>
</comment>
<keyword evidence="11" id="KW-1185">Reference proteome</keyword>
<dbReference type="Proteomes" id="UP000652763">
    <property type="component" value="Unassembled WGS sequence"/>
</dbReference>
<evidence type="ECO:0000256" key="8">
    <source>
        <dbReference type="SAM" id="MobiDB-lite"/>
    </source>
</evidence>
<accession>A0ABR8YEZ5</accession>
<feature type="transmembrane region" description="Helical" evidence="9">
    <location>
        <begin position="158"/>
        <end position="182"/>
    </location>
</feature>
<dbReference type="RefSeq" id="WP_191745705.1">
    <property type="nucleotide sequence ID" value="NZ_JACSQC010000001.1"/>
</dbReference>
<evidence type="ECO:0000256" key="2">
    <source>
        <dbReference type="ARBA" id="ARBA00022448"/>
    </source>
</evidence>
<dbReference type="PANTHER" id="PTHR32196">
    <property type="entry name" value="ABC TRANSPORTER PERMEASE PROTEIN YPHD-RELATED-RELATED"/>
    <property type="match status" value="1"/>
</dbReference>
<feature type="transmembrane region" description="Helical" evidence="9">
    <location>
        <begin position="267"/>
        <end position="286"/>
    </location>
</feature>
<dbReference type="EMBL" id="JACSQC010000001">
    <property type="protein sequence ID" value="MBD8042795.1"/>
    <property type="molecule type" value="Genomic_DNA"/>
</dbReference>
<evidence type="ECO:0000256" key="9">
    <source>
        <dbReference type="SAM" id="Phobius"/>
    </source>
</evidence>
<organism evidence="10 11">
    <name type="scientific">Arthrobacter pullicola</name>
    <dbReference type="NCBI Taxonomy" id="2762224"/>
    <lineage>
        <taxon>Bacteria</taxon>
        <taxon>Bacillati</taxon>
        <taxon>Actinomycetota</taxon>
        <taxon>Actinomycetes</taxon>
        <taxon>Micrococcales</taxon>
        <taxon>Micrococcaceae</taxon>
        <taxon>Arthrobacter</taxon>
    </lineage>
</organism>
<keyword evidence="5 9" id="KW-0812">Transmembrane</keyword>
<feature type="transmembrane region" description="Helical" evidence="9">
    <location>
        <begin position="292"/>
        <end position="312"/>
    </location>
</feature>
<evidence type="ECO:0000256" key="3">
    <source>
        <dbReference type="ARBA" id="ARBA00022475"/>
    </source>
</evidence>
<feature type="transmembrane region" description="Helical" evidence="9">
    <location>
        <begin position="241"/>
        <end position="260"/>
    </location>
</feature>
<evidence type="ECO:0000256" key="1">
    <source>
        <dbReference type="ARBA" id="ARBA00004651"/>
    </source>
</evidence>
<comment type="subcellular location">
    <subcellularLocation>
        <location evidence="1">Cell membrane</location>
        <topology evidence="1">Multi-pass membrane protein</topology>
    </subcellularLocation>
</comment>
<keyword evidence="7 9" id="KW-0472">Membrane</keyword>
<keyword evidence="2" id="KW-0813">Transport</keyword>